<dbReference type="InterPro" id="IPR005746">
    <property type="entry name" value="Thioredoxin"/>
</dbReference>
<dbReference type="OrthoDB" id="2121326at2759"/>
<evidence type="ECO:0000259" key="3">
    <source>
        <dbReference type="PROSITE" id="PS51352"/>
    </source>
</evidence>
<dbReference type="PIRSF" id="PIRSF000077">
    <property type="entry name" value="Thioredoxin"/>
    <property type="match status" value="1"/>
</dbReference>
<dbReference type="PANTHER" id="PTHR46115">
    <property type="entry name" value="THIOREDOXIN-LIKE PROTEIN 1"/>
    <property type="match status" value="1"/>
</dbReference>
<feature type="domain" description="Thioredoxin" evidence="3">
    <location>
        <begin position="1"/>
        <end position="99"/>
    </location>
</feature>
<protein>
    <submittedName>
        <fullName evidence="4">Thioredoxin</fullName>
    </submittedName>
</protein>
<evidence type="ECO:0000313" key="4">
    <source>
        <dbReference type="EMBL" id="KAF7347098.1"/>
    </source>
</evidence>
<dbReference type="GO" id="GO:0015035">
    <property type="term" value="F:protein-disulfide reductase activity"/>
    <property type="evidence" value="ECO:0007669"/>
    <property type="project" value="InterPro"/>
</dbReference>
<dbReference type="CDD" id="cd02947">
    <property type="entry name" value="TRX_family"/>
    <property type="match status" value="1"/>
</dbReference>
<evidence type="ECO:0000313" key="5">
    <source>
        <dbReference type="Proteomes" id="UP000620124"/>
    </source>
</evidence>
<comment type="caution">
    <text evidence="4">The sequence shown here is derived from an EMBL/GenBank/DDBJ whole genome shotgun (WGS) entry which is preliminary data.</text>
</comment>
<proteinExistence type="predicted"/>
<dbReference type="SUPFAM" id="SSF52833">
    <property type="entry name" value="Thioredoxin-like"/>
    <property type="match status" value="1"/>
</dbReference>
<dbReference type="PROSITE" id="PS00194">
    <property type="entry name" value="THIOREDOXIN_1"/>
    <property type="match status" value="1"/>
</dbReference>
<dbReference type="Gene3D" id="3.40.30.10">
    <property type="entry name" value="Glutaredoxin"/>
    <property type="match status" value="1"/>
</dbReference>
<dbReference type="Proteomes" id="UP000620124">
    <property type="component" value="Unassembled WGS sequence"/>
</dbReference>
<gene>
    <name evidence="4" type="ORF">MVEN_01463900</name>
</gene>
<evidence type="ECO:0000256" key="1">
    <source>
        <dbReference type="ARBA" id="ARBA00023157"/>
    </source>
</evidence>
<dbReference type="EMBL" id="JACAZI010000012">
    <property type="protein sequence ID" value="KAF7347098.1"/>
    <property type="molecule type" value="Genomic_DNA"/>
</dbReference>
<evidence type="ECO:0000256" key="2">
    <source>
        <dbReference type="PIRSR" id="PIRSR000077-4"/>
    </source>
</evidence>
<sequence length="99" mass="10999">MPVTQIETFEEFEKVVNSETPVIIEFWAEWCGPCKVISPEFEKFSNLPENAGLGFYKVDIDVDERVANEVDVIAMPSFMVFKGGNKLGVSHGANVGTLQ</sequence>
<name>A0A8H7CTQ5_9AGAR</name>
<organism evidence="4 5">
    <name type="scientific">Mycena venus</name>
    <dbReference type="NCBI Taxonomy" id="2733690"/>
    <lineage>
        <taxon>Eukaryota</taxon>
        <taxon>Fungi</taxon>
        <taxon>Dikarya</taxon>
        <taxon>Basidiomycota</taxon>
        <taxon>Agaricomycotina</taxon>
        <taxon>Agaricomycetes</taxon>
        <taxon>Agaricomycetidae</taxon>
        <taxon>Agaricales</taxon>
        <taxon>Marasmiineae</taxon>
        <taxon>Mycenaceae</taxon>
        <taxon>Mycena</taxon>
    </lineage>
</organism>
<dbReference type="InterPro" id="IPR013766">
    <property type="entry name" value="Thioredoxin_domain"/>
</dbReference>
<dbReference type="PROSITE" id="PS51352">
    <property type="entry name" value="THIOREDOXIN_2"/>
    <property type="match status" value="1"/>
</dbReference>
<keyword evidence="5" id="KW-1185">Reference proteome</keyword>
<dbReference type="AlphaFoldDB" id="A0A8H7CTQ5"/>
<dbReference type="InterPro" id="IPR036249">
    <property type="entry name" value="Thioredoxin-like_sf"/>
</dbReference>
<dbReference type="Pfam" id="PF00085">
    <property type="entry name" value="Thioredoxin"/>
    <property type="match status" value="1"/>
</dbReference>
<reference evidence="4" key="1">
    <citation type="submission" date="2020-05" db="EMBL/GenBank/DDBJ databases">
        <title>Mycena genomes resolve the evolution of fungal bioluminescence.</title>
        <authorList>
            <person name="Tsai I.J."/>
        </authorList>
    </citation>
    <scope>NUCLEOTIDE SEQUENCE</scope>
    <source>
        <strain evidence="4">CCC161011</strain>
    </source>
</reference>
<dbReference type="PRINTS" id="PR00421">
    <property type="entry name" value="THIOREDOXIN"/>
</dbReference>
<accession>A0A8H7CTQ5</accession>
<dbReference type="InterPro" id="IPR017937">
    <property type="entry name" value="Thioredoxin_CS"/>
</dbReference>
<feature type="disulfide bond" description="Redox-active" evidence="2">
    <location>
        <begin position="31"/>
        <end position="34"/>
    </location>
</feature>
<keyword evidence="1 2" id="KW-1015">Disulfide bond</keyword>
<keyword evidence="2" id="KW-0676">Redox-active center</keyword>